<keyword evidence="2 5" id="KW-0547">Nucleotide-binding</keyword>
<dbReference type="NCBIfam" id="TIGR00152">
    <property type="entry name" value="dephospho-CoA kinase"/>
    <property type="match status" value="1"/>
</dbReference>
<dbReference type="EMBL" id="LN827929">
    <property type="protein sequence ID" value="CEZ19211.1"/>
    <property type="molecule type" value="Genomic_DNA"/>
</dbReference>
<protein>
    <recommendedName>
        <fullName evidence="5 6">Dephospho-CoA kinase</fullName>
        <ecNumber evidence="5 6">2.7.1.24</ecNumber>
    </recommendedName>
    <alternativeName>
        <fullName evidence="5">Dephosphocoenzyme A kinase</fullName>
    </alternativeName>
</protein>
<organism evidence="7 8">
    <name type="scientific">Candidatus Methylopumilus planktonicus</name>
    <dbReference type="NCBI Taxonomy" id="1581557"/>
    <lineage>
        <taxon>Bacteria</taxon>
        <taxon>Pseudomonadati</taxon>
        <taxon>Pseudomonadota</taxon>
        <taxon>Betaproteobacteria</taxon>
        <taxon>Nitrosomonadales</taxon>
        <taxon>Methylophilaceae</taxon>
        <taxon>Candidatus Methylopumilus</taxon>
    </lineage>
</organism>
<evidence type="ECO:0000313" key="7">
    <source>
        <dbReference type="EMBL" id="CEZ19211.1"/>
    </source>
</evidence>
<evidence type="ECO:0000256" key="5">
    <source>
        <dbReference type="HAMAP-Rule" id="MF_00376"/>
    </source>
</evidence>
<dbReference type="Proteomes" id="UP000064007">
    <property type="component" value="Chromosome 1"/>
</dbReference>
<dbReference type="KEGG" id="mbat:BN1208_0317"/>
<accession>A0A0D6EUM4</accession>
<dbReference type="GO" id="GO:0004140">
    <property type="term" value="F:dephospho-CoA kinase activity"/>
    <property type="evidence" value="ECO:0007669"/>
    <property type="project" value="UniProtKB-UniRule"/>
</dbReference>
<dbReference type="InterPro" id="IPR001977">
    <property type="entry name" value="Depp_CoAkinase"/>
</dbReference>
<keyword evidence="5 7" id="KW-0808">Transferase</keyword>
<dbReference type="AlphaFoldDB" id="A0A0D6EUM4"/>
<comment type="function">
    <text evidence="5">Catalyzes the phosphorylation of the 3'-hydroxyl group of dephosphocoenzyme A to form coenzyme A.</text>
</comment>
<evidence type="ECO:0000256" key="1">
    <source>
        <dbReference type="ARBA" id="ARBA00009018"/>
    </source>
</evidence>
<dbReference type="PANTHER" id="PTHR10695:SF46">
    <property type="entry name" value="BIFUNCTIONAL COENZYME A SYNTHASE-RELATED"/>
    <property type="match status" value="1"/>
</dbReference>
<name>A0A0D6EUM4_9PROT</name>
<dbReference type="HAMAP" id="MF_00376">
    <property type="entry name" value="Dephospho_CoA_kinase"/>
    <property type="match status" value="1"/>
</dbReference>
<keyword evidence="5" id="KW-0963">Cytoplasm</keyword>
<reference evidence="8" key="1">
    <citation type="submission" date="2014-12" db="EMBL/GenBank/DDBJ databases">
        <authorList>
            <person name="Salcher M.M."/>
        </authorList>
    </citation>
    <scope>NUCLEOTIDE SEQUENCE [LARGE SCALE GENOMIC DNA]</scope>
    <source>
        <strain evidence="8">MMS-10A-171</strain>
    </source>
</reference>
<dbReference type="PANTHER" id="PTHR10695">
    <property type="entry name" value="DEPHOSPHO-COA KINASE-RELATED"/>
    <property type="match status" value="1"/>
</dbReference>
<dbReference type="GO" id="GO:0015937">
    <property type="term" value="P:coenzyme A biosynthetic process"/>
    <property type="evidence" value="ECO:0007669"/>
    <property type="project" value="UniProtKB-UniRule"/>
</dbReference>
<dbReference type="EC" id="2.7.1.24" evidence="5 6"/>
<keyword evidence="8" id="KW-1185">Reference proteome</keyword>
<comment type="subcellular location">
    <subcellularLocation>
        <location evidence="5">Cytoplasm</location>
    </subcellularLocation>
</comment>
<comment type="similarity">
    <text evidence="1 5">Belongs to the CoaE family.</text>
</comment>
<evidence type="ECO:0000256" key="3">
    <source>
        <dbReference type="ARBA" id="ARBA00022840"/>
    </source>
</evidence>
<dbReference type="GO" id="GO:0005737">
    <property type="term" value="C:cytoplasm"/>
    <property type="evidence" value="ECO:0007669"/>
    <property type="project" value="UniProtKB-SubCell"/>
</dbReference>
<evidence type="ECO:0000313" key="8">
    <source>
        <dbReference type="Proteomes" id="UP000064007"/>
    </source>
</evidence>
<dbReference type="UniPathway" id="UPA00241">
    <property type="reaction ID" value="UER00356"/>
</dbReference>
<evidence type="ECO:0000256" key="6">
    <source>
        <dbReference type="NCBIfam" id="TIGR00152"/>
    </source>
</evidence>
<dbReference type="HOGENOM" id="CLU_057180_2_1_4"/>
<dbReference type="CDD" id="cd02022">
    <property type="entry name" value="DPCK"/>
    <property type="match status" value="1"/>
</dbReference>
<comment type="catalytic activity">
    <reaction evidence="5">
        <text>3'-dephospho-CoA + ATP = ADP + CoA + H(+)</text>
        <dbReference type="Rhea" id="RHEA:18245"/>
        <dbReference type="ChEBI" id="CHEBI:15378"/>
        <dbReference type="ChEBI" id="CHEBI:30616"/>
        <dbReference type="ChEBI" id="CHEBI:57287"/>
        <dbReference type="ChEBI" id="CHEBI:57328"/>
        <dbReference type="ChEBI" id="CHEBI:456216"/>
        <dbReference type="EC" id="2.7.1.24"/>
    </reaction>
</comment>
<gene>
    <name evidence="5 7" type="primary">coaE</name>
    <name evidence="7" type="ORF">BN1208_0317</name>
</gene>
<sequence length="201" mass="22910">MFIIGMTGGIGSGKSEALKIFESLNIKVIDLDNIAKEITDTSHQAIQEIKLVFGDAIFDKGNRLDRKKLREIIFSEKDQKINLEKILHPKILEEVMKRLNVLSNESYVVIDIPLLFETNQYTSLISRSLVIDCKVNDQIERVKKRDGIDTSVIQSIIEQQVGRNYRIERADDVVVNDGSIEKLEESIKALHKKYLNLVAVK</sequence>
<dbReference type="STRING" id="1581557.BN1208_0317"/>
<keyword evidence="5 7" id="KW-0418">Kinase</keyword>
<evidence type="ECO:0000256" key="2">
    <source>
        <dbReference type="ARBA" id="ARBA00022741"/>
    </source>
</evidence>
<evidence type="ECO:0000256" key="4">
    <source>
        <dbReference type="ARBA" id="ARBA00022993"/>
    </source>
</evidence>
<dbReference type="Pfam" id="PF01121">
    <property type="entry name" value="CoaE"/>
    <property type="match status" value="1"/>
</dbReference>
<keyword evidence="4 5" id="KW-0173">Coenzyme A biosynthesis</keyword>
<keyword evidence="3 5" id="KW-0067">ATP-binding</keyword>
<dbReference type="SUPFAM" id="SSF52540">
    <property type="entry name" value="P-loop containing nucleoside triphosphate hydrolases"/>
    <property type="match status" value="1"/>
</dbReference>
<dbReference type="GO" id="GO:0005524">
    <property type="term" value="F:ATP binding"/>
    <property type="evidence" value="ECO:0007669"/>
    <property type="project" value="UniProtKB-UniRule"/>
</dbReference>
<proteinExistence type="inferred from homology"/>
<dbReference type="PROSITE" id="PS51219">
    <property type="entry name" value="DPCK"/>
    <property type="match status" value="1"/>
</dbReference>
<feature type="binding site" evidence="5">
    <location>
        <begin position="11"/>
        <end position="16"/>
    </location>
    <ligand>
        <name>ATP</name>
        <dbReference type="ChEBI" id="CHEBI:30616"/>
    </ligand>
</feature>
<comment type="pathway">
    <text evidence="5">Cofactor biosynthesis; coenzyme A biosynthesis; CoA from (R)-pantothenate: step 5/5.</text>
</comment>
<dbReference type="InterPro" id="IPR027417">
    <property type="entry name" value="P-loop_NTPase"/>
</dbReference>
<dbReference type="Gene3D" id="3.40.50.300">
    <property type="entry name" value="P-loop containing nucleotide triphosphate hydrolases"/>
    <property type="match status" value="1"/>
</dbReference>